<dbReference type="Proteomes" id="UP000187203">
    <property type="component" value="Unassembled WGS sequence"/>
</dbReference>
<sequence>MILGFTAVGCDDLEFTAVVVLEVIILKADSKVFDTSPAHGRAVGSSAVQWRAKFMVSAI</sequence>
<protein>
    <submittedName>
        <fullName evidence="1">Uncharacterized protein</fullName>
    </submittedName>
</protein>
<evidence type="ECO:0000313" key="2">
    <source>
        <dbReference type="Proteomes" id="UP000187203"/>
    </source>
</evidence>
<organism evidence="1 2">
    <name type="scientific">Corchorus olitorius</name>
    <dbReference type="NCBI Taxonomy" id="93759"/>
    <lineage>
        <taxon>Eukaryota</taxon>
        <taxon>Viridiplantae</taxon>
        <taxon>Streptophyta</taxon>
        <taxon>Embryophyta</taxon>
        <taxon>Tracheophyta</taxon>
        <taxon>Spermatophyta</taxon>
        <taxon>Magnoliopsida</taxon>
        <taxon>eudicotyledons</taxon>
        <taxon>Gunneridae</taxon>
        <taxon>Pentapetalae</taxon>
        <taxon>rosids</taxon>
        <taxon>malvids</taxon>
        <taxon>Malvales</taxon>
        <taxon>Malvaceae</taxon>
        <taxon>Grewioideae</taxon>
        <taxon>Apeibeae</taxon>
        <taxon>Corchorus</taxon>
    </lineage>
</organism>
<comment type="caution">
    <text evidence="1">The sequence shown here is derived from an EMBL/GenBank/DDBJ whole genome shotgun (WGS) entry which is preliminary data.</text>
</comment>
<evidence type="ECO:0000313" key="1">
    <source>
        <dbReference type="EMBL" id="OMO50460.1"/>
    </source>
</evidence>
<gene>
    <name evidence="1" type="ORF">COLO4_38066</name>
</gene>
<keyword evidence="2" id="KW-1185">Reference proteome</keyword>
<accession>A0A1R3FXJ7</accession>
<name>A0A1R3FXJ7_9ROSI</name>
<proteinExistence type="predicted"/>
<reference evidence="2" key="1">
    <citation type="submission" date="2013-09" db="EMBL/GenBank/DDBJ databases">
        <title>Corchorus olitorius genome sequencing.</title>
        <authorList>
            <person name="Alam M."/>
            <person name="Haque M.S."/>
            <person name="Islam M.S."/>
            <person name="Emdad E.M."/>
            <person name="Islam M.M."/>
            <person name="Ahmed B."/>
            <person name="Halim A."/>
            <person name="Hossen Q.M.M."/>
            <person name="Hossain M.Z."/>
            <person name="Ahmed R."/>
            <person name="Khan M.M."/>
            <person name="Islam R."/>
            <person name="Rashid M.M."/>
            <person name="Khan S.A."/>
            <person name="Rahman M.S."/>
            <person name="Alam M."/>
            <person name="Yahiya A.S."/>
            <person name="Khan M.S."/>
            <person name="Azam M.S."/>
            <person name="Haque T."/>
            <person name="Lashkar M.Z.H."/>
            <person name="Akhand A.I."/>
            <person name="Morshed G."/>
            <person name="Roy S."/>
            <person name="Uddin K.S."/>
            <person name="Rabeya T."/>
            <person name="Hossain A.S."/>
            <person name="Chowdhury A."/>
            <person name="Snigdha A.R."/>
            <person name="Mortoza M.S."/>
            <person name="Matin S.A."/>
            <person name="Hoque S.M.E."/>
            <person name="Islam M.K."/>
            <person name="Roy D.K."/>
            <person name="Haider R."/>
            <person name="Moosa M.M."/>
            <person name="Elias S.M."/>
            <person name="Hasan A.M."/>
            <person name="Jahan S."/>
            <person name="Shafiuddin M."/>
            <person name="Mahmood N."/>
            <person name="Shommy N.S."/>
        </authorList>
    </citation>
    <scope>NUCLEOTIDE SEQUENCE [LARGE SCALE GENOMIC DNA]</scope>
    <source>
        <strain evidence="2">cv. O-4</strain>
    </source>
</reference>
<dbReference type="EMBL" id="AWUE01024549">
    <property type="protein sequence ID" value="OMO50460.1"/>
    <property type="molecule type" value="Genomic_DNA"/>
</dbReference>
<dbReference type="AlphaFoldDB" id="A0A1R3FXJ7"/>